<dbReference type="SUPFAM" id="SSF52540">
    <property type="entry name" value="P-loop containing nucleoside triphosphate hydrolases"/>
    <property type="match status" value="1"/>
</dbReference>
<reference evidence="7" key="1">
    <citation type="submission" date="2022-12" db="EMBL/GenBank/DDBJ databases">
        <title>Gycomyces niveus sp.nov.,a novel actinomycete isolated from soil in Shouguan.</title>
        <authorList>
            <person name="Yang X."/>
        </authorList>
    </citation>
    <scope>NUCLEOTIDE SEQUENCE</scope>
    <source>
        <strain evidence="7">NEAU-A15</strain>
    </source>
</reference>
<dbReference type="InterPro" id="IPR050474">
    <property type="entry name" value="Hel308_SKI2-like"/>
</dbReference>
<dbReference type="AlphaFoldDB" id="A0A9X3SSY1"/>
<evidence type="ECO:0000256" key="4">
    <source>
        <dbReference type="ARBA" id="ARBA00022840"/>
    </source>
</evidence>
<dbReference type="Proteomes" id="UP001146067">
    <property type="component" value="Unassembled WGS sequence"/>
</dbReference>
<feature type="domain" description="Helicase C-terminal" evidence="6">
    <location>
        <begin position="570"/>
        <end position="770"/>
    </location>
</feature>
<dbReference type="SMART" id="SM00490">
    <property type="entry name" value="HELICc"/>
    <property type="match status" value="1"/>
</dbReference>
<evidence type="ECO:0000256" key="2">
    <source>
        <dbReference type="ARBA" id="ARBA00022801"/>
    </source>
</evidence>
<dbReference type="SMART" id="SM00487">
    <property type="entry name" value="DEXDc"/>
    <property type="match status" value="1"/>
</dbReference>
<evidence type="ECO:0000256" key="1">
    <source>
        <dbReference type="ARBA" id="ARBA00022741"/>
    </source>
</evidence>
<keyword evidence="8" id="KW-1185">Reference proteome</keyword>
<dbReference type="GO" id="GO:0003676">
    <property type="term" value="F:nucleic acid binding"/>
    <property type="evidence" value="ECO:0007669"/>
    <property type="project" value="InterPro"/>
</dbReference>
<keyword evidence="1" id="KW-0547">Nucleotide-binding</keyword>
<comment type="caution">
    <text evidence="7">The sequence shown here is derived from an EMBL/GenBank/DDBJ whole genome shotgun (WGS) entry which is preliminary data.</text>
</comment>
<dbReference type="EMBL" id="JAPZVP010000040">
    <property type="protein sequence ID" value="MDA1363101.1"/>
    <property type="molecule type" value="Genomic_DNA"/>
</dbReference>
<organism evidence="7 8">
    <name type="scientific">Glycomyces luteolus</name>
    <dbReference type="NCBI Taxonomy" id="2670330"/>
    <lineage>
        <taxon>Bacteria</taxon>
        <taxon>Bacillati</taxon>
        <taxon>Actinomycetota</taxon>
        <taxon>Actinomycetes</taxon>
        <taxon>Glycomycetales</taxon>
        <taxon>Glycomycetaceae</taxon>
        <taxon>Glycomyces</taxon>
    </lineage>
</organism>
<dbReference type="PANTHER" id="PTHR47961">
    <property type="entry name" value="DNA POLYMERASE THETA, PUTATIVE (AFU_ORTHOLOGUE AFUA_1G05260)-RELATED"/>
    <property type="match status" value="1"/>
</dbReference>
<evidence type="ECO:0000256" key="3">
    <source>
        <dbReference type="ARBA" id="ARBA00022806"/>
    </source>
</evidence>
<accession>A0A9X3SSY1</accession>
<gene>
    <name evidence="7" type="ORF">O1R50_26040</name>
</gene>
<dbReference type="GO" id="GO:0016787">
    <property type="term" value="F:hydrolase activity"/>
    <property type="evidence" value="ECO:0007669"/>
    <property type="project" value="UniProtKB-KW"/>
</dbReference>
<evidence type="ECO:0000313" key="7">
    <source>
        <dbReference type="EMBL" id="MDA1363101.1"/>
    </source>
</evidence>
<dbReference type="PROSITE" id="PS51194">
    <property type="entry name" value="HELICASE_CTER"/>
    <property type="match status" value="1"/>
</dbReference>
<evidence type="ECO:0000313" key="8">
    <source>
        <dbReference type="Proteomes" id="UP001146067"/>
    </source>
</evidence>
<dbReference type="InterPro" id="IPR027417">
    <property type="entry name" value="P-loop_NTPase"/>
</dbReference>
<feature type="domain" description="Helicase ATP-binding" evidence="5">
    <location>
        <begin position="296"/>
        <end position="462"/>
    </location>
</feature>
<name>A0A9X3SSY1_9ACTN</name>
<dbReference type="Gene3D" id="3.40.50.300">
    <property type="entry name" value="P-loop containing nucleotide triphosphate hydrolases"/>
    <property type="match status" value="2"/>
</dbReference>
<dbReference type="InterPro" id="IPR001650">
    <property type="entry name" value="Helicase_C-like"/>
</dbReference>
<dbReference type="GO" id="GO:0004386">
    <property type="term" value="F:helicase activity"/>
    <property type="evidence" value="ECO:0007669"/>
    <property type="project" value="UniProtKB-KW"/>
</dbReference>
<dbReference type="PROSITE" id="PS51192">
    <property type="entry name" value="HELICASE_ATP_BIND_1"/>
    <property type="match status" value="1"/>
</dbReference>
<dbReference type="PANTHER" id="PTHR47961:SF6">
    <property type="entry name" value="DNA-DIRECTED DNA POLYMERASE"/>
    <property type="match status" value="1"/>
</dbReference>
<dbReference type="InterPro" id="IPR014001">
    <property type="entry name" value="Helicase_ATP-bd"/>
</dbReference>
<evidence type="ECO:0000259" key="5">
    <source>
        <dbReference type="PROSITE" id="PS51192"/>
    </source>
</evidence>
<dbReference type="Pfam" id="PF00270">
    <property type="entry name" value="DEAD"/>
    <property type="match status" value="1"/>
</dbReference>
<keyword evidence="2" id="KW-0378">Hydrolase</keyword>
<protein>
    <submittedName>
        <fullName evidence="7">DEAD/DEAH box helicase</fullName>
    </submittedName>
</protein>
<dbReference type="InterPro" id="IPR011545">
    <property type="entry name" value="DEAD/DEAH_box_helicase_dom"/>
</dbReference>
<keyword evidence="4" id="KW-0067">ATP-binding</keyword>
<proteinExistence type="predicted"/>
<dbReference type="RefSeq" id="WP_270113186.1">
    <property type="nucleotide sequence ID" value="NZ_JAPZVP010000040.1"/>
</dbReference>
<dbReference type="GO" id="GO:0005524">
    <property type="term" value="F:ATP binding"/>
    <property type="evidence" value="ECO:0007669"/>
    <property type="project" value="UniProtKB-KW"/>
</dbReference>
<sequence length="1099" mass="118627">MFNRGINQLLQALPQLDDLDADHVRRLLTRAWFEAETRRHLGGQPPDMAAAVEELRRLATALEAHLILVTGLDPHTVRASAFVAAEALDIAAGHAEPEPARALLGDQLRYERVETGLLYLIAGYDPNAAVVARTVSAAAGAGAEPLPATEAWLLQIVIAYLTLQTSGIAPPPTPTGTLQSLRERVRDAIMRRLGGAVAGHLRWLAYRDGNDAPLRDIAEIIELLETPGGFGTAAEQHSDLHHLAVLLHTAIAGTTGRALRNVPPPPDDGGRFQAFQRDQARTRPLLWPAAADYAQQNLPGPRGHAVVTVPTGAGKSAVADLAIAQALNNGWVLYLAPTNALAGQIRRQLDAAFGDEQSTEVREIAGGMEYSNLEARVLETIGGQQILVMTPEKCTLALRQNPEAFAELSLCVVDEAHMLGDRNSRALVTELAIAEILYRSPYVRMLMLSALIANPEAVAEWLSNATEADTVLVNNPWRPTRTLRAIVGVEKNILDEHCQQAERKLSTMAARLKNLQLQLPLTLIGGLHGAWTSRDRNDFALIRTQMTTQLDFHRDKKLVRAGYLNKTAAAISQSLAEQGYHVLVFLPFNRQHCFTVAEAITGPLSSGNIGQLNAETAALLTLAESELGGTSVLKALLEKGVTVHTAAMLPEERRASEIAYEQGTATVMFATGTMAQGLNLPATAVVIGGTKVGGGRQDHGPETEARSRAYLLNAIGRAGRATVAARSMAILIPDKLAQIPTHLRTMTNRPPFLDEEDASTEIESHLRGLLERNLSGDLDVHRLPIDDQTAFTILSFRPDGETSGAVLRRSWAGTYPDLASHVNQAAQRFEAASADYLSSQESPAWVSAAAHRAGISLPVAVGLHQLLKPLLTAGTSPETVSDWSELMIDLVSGLDADCLRLALPLDPFKSTRIAEIHAEAPAMRSTGWQALRNTMNSWLDGRPLLTIAEQSERTAPGNNLGRTGDAPLPRTWKVVDIGFGFRMTMIAGGIGAIITEGLAKEPDGPWELNQRSQRALGLLPLGIRYGAAAPSTIAWMRAGARPRTVAHLLDELLPAPEALDDEGLQQWAWQELRSVRQGRTPLGRTEAEQQVVRALAEAG</sequence>
<evidence type="ECO:0000259" key="6">
    <source>
        <dbReference type="PROSITE" id="PS51194"/>
    </source>
</evidence>
<keyword evidence="3 7" id="KW-0347">Helicase</keyword>